<dbReference type="EMBL" id="CM042034">
    <property type="protein sequence ID" value="KAI3760906.1"/>
    <property type="molecule type" value="Genomic_DNA"/>
</dbReference>
<gene>
    <name evidence="1" type="ORF">L1987_51308</name>
</gene>
<protein>
    <submittedName>
        <fullName evidence="1">Uncharacterized protein</fullName>
    </submittedName>
</protein>
<organism evidence="1 2">
    <name type="scientific">Smallanthus sonchifolius</name>
    <dbReference type="NCBI Taxonomy" id="185202"/>
    <lineage>
        <taxon>Eukaryota</taxon>
        <taxon>Viridiplantae</taxon>
        <taxon>Streptophyta</taxon>
        <taxon>Embryophyta</taxon>
        <taxon>Tracheophyta</taxon>
        <taxon>Spermatophyta</taxon>
        <taxon>Magnoliopsida</taxon>
        <taxon>eudicotyledons</taxon>
        <taxon>Gunneridae</taxon>
        <taxon>Pentapetalae</taxon>
        <taxon>asterids</taxon>
        <taxon>campanulids</taxon>
        <taxon>Asterales</taxon>
        <taxon>Asteraceae</taxon>
        <taxon>Asteroideae</taxon>
        <taxon>Heliantheae alliance</taxon>
        <taxon>Millerieae</taxon>
        <taxon>Smallanthus</taxon>
    </lineage>
</organism>
<reference evidence="2" key="1">
    <citation type="journal article" date="2022" name="Mol. Ecol. Resour.">
        <title>The genomes of chicory, endive, great burdock and yacon provide insights into Asteraceae palaeo-polyploidization history and plant inulin production.</title>
        <authorList>
            <person name="Fan W."/>
            <person name="Wang S."/>
            <person name="Wang H."/>
            <person name="Wang A."/>
            <person name="Jiang F."/>
            <person name="Liu H."/>
            <person name="Zhao H."/>
            <person name="Xu D."/>
            <person name="Zhang Y."/>
        </authorList>
    </citation>
    <scope>NUCLEOTIDE SEQUENCE [LARGE SCALE GENOMIC DNA]</scope>
    <source>
        <strain evidence="2">cv. Yunnan</strain>
    </source>
</reference>
<sequence length="154" mass="18039">MFKIAKNRERRRQDLGVVKFIKEDDGRVLVTRWVGWAGRGDCKHIMVIRDMRLVHPEDVQNRAAYPLIMFQSRLRFQKCSCCKIFKAVKVTVDDKWAPENPCYFYDDHDDEEDEVIENDGGLLNFVKPKVFFVWLFASLVVGQLASSFFHHVIG</sequence>
<evidence type="ECO:0000313" key="2">
    <source>
        <dbReference type="Proteomes" id="UP001056120"/>
    </source>
</evidence>
<comment type="caution">
    <text evidence="1">The sequence shown here is derived from an EMBL/GenBank/DDBJ whole genome shotgun (WGS) entry which is preliminary data.</text>
</comment>
<evidence type="ECO:0000313" key="1">
    <source>
        <dbReference type="EMBL" id="KAI3760906.1"/>
    </source>
</evidence>
<name>A0ACB9EQA1_9ASTR</name>
<dbReference type="Proteomes" id="UP001056120">
    <property type="component" value="Linkage Group LG17"/>
</dbReference>
<accession>A0ACB9EQA1</accession>
<proteinExistence type="predicted"/>
<keyword evidence="2" id="KW-1185">Reference proteome</keyword>
<reference evidence="1 2" key="2">
    <citation type="journal article" date="2022" name="Mol. Ecol. Resour.">
        <title>The genomes of chicory, endive, great burdock and yacon provide insights into Asteraceae paleo-polyploidization history and plant inulin production.</title>
        <authorList>
            <person name="Fan W."/>
            <person name="Wang S."/>
            <person name="Wang H."/>
            <person name="Wang A."/>
            <person name="Jiang F."/>
            <person name="Liu H."/>
            <person name="Zhao H."/>
            <person name="Xu D."/>
            <person name="Zhang Y."/>
        </authorList>
    </citation>
    <scope>NUCLEOTIDE SEQUENCE [LARGE SCALE GENOMIC DNA]</scope>
    <source>
        <strain evidence="2">cv. Yunnan</strain>
        <tissue evidence="1">Leaves</tissue>
    </source>
</reference>